<dbReference type="SMART" id="SM00369">
    <property type="entry name" value="LRR_TYP"/>
    <property type="match status" value="3"/>
</dbReference>
<dbReference type="InterPro" id="IPR055353">
    <property type="entry name" value="DUF7619"/>
</dbReference>
<dbReference type="RefSeq" id="WP_091399237.1">
    <property type="nucleotide sequence ID" value="NZ_BKAI01000017.1"/>
</dbReference>
<evidence type="ECO:0000259" key="6">
    <source>
        <dbReference type="Pfam" id="PF24595"/>
    </source>
</evidence>
<dbReference type="EMBL" id="FNEZ01000009">
    <property type="protein sequence ID" value="SDK59870.1"/>
    <property type="molecule type" value="Genomic_DNA"/>
</dbReference>
<evidence type="ECO:0000313" key="7">
    <source>
        <dbReference type="EMBL" id="SDK59870.1"/>
    </source>
</evidence>
<dbReference type="NCBIfam" id="TIGR04183">
    <property type="entry name" value="Por_Secre_tail"/>
    <property type="match status" value="1"/>
</dbReference>
<feature type="chain" id="PRO_5011644070" evidence="4">
    <location>
        <begin position="19"/>
        <end position="934"/>
    </location>
</feature>
<dbReference type="OrthoDB" id="1110367at2"/>
<dbReference type="SUPFAM" id="SSF52075">
    <property type="entry name" value="Outer arm dynein light chain 1"/>
    <property type="match status" value="1"/>
</dbReference>
<dbReference type="SUPFAM" id="SSF52058">
    <property type="entry name" value="L domain-like"/>
    <property type="match status" value="1"/>
</dbReference>
<dbReference type="GO" id="GO:0035591">
    <property type="term" value="F:signaling adaptor activity"/>
    <property type="evidence" value="ECO:0007669"/>
    <property type="project" value="TreeGrafter"/>
</dbReference>
<accession>A0A1G9D7H7</accession>
<evidence type="ECO:0000256" key="2">
    <source>
        <dbReference type="ARBA" id="ARBA00022729"/>
    </source>
</evidence>
<sequence>MKKLYVLVLALVSLYMNAQIINIPDPNFKYQMTHASPDAPYQLAKDAAGNYITVDVNHNGEIEMDEAASVAFIWTSGAFGNPLVPMQTLEGIQSFQNLKELWVATQNIQTLDLSGMQSLEKLKVSYGYSVSIQQLHLNNMPALKQLSITGINIPTFSFTGTTNLQTLICDHTTAAIDFSWFPNLKSLKWTYSTGLNLSNINLLTNLEDLDLSYNQLASLNIDGLTNLKTLNVLRNNLTALNVATFPGLTTFVCSQNRLTEINLSINTALINLTCLANRFTSLDVSANTNLKVFKCTNNALTHLEVGTLINLDTLACAINPIPTLDVQNLSHLKSLEIVSTNVAELNLSNCHELEILQLDNAFLTSLDLSALPNLKELSCASNPIRSIDFSAQSMLRLVNLFRTNIQTVDISNQSMLTSFNVAYNTQLTTIFAKNGTLESTFRVDGSPAIQYVCTDENQVDDLKSILSGYGLASTVVNSYCSFVPGGTFYTIRGNSHFDDDENGCDDLDLIYPNLRLGVTGNAATGGVISDHLGAYRIDIQSGTYTLEPTPENPGYFNFSPPTATIGFPSAASPFSQDFCVTRNGNHPDLEIIVIPLGAAIPGYSTDYKIIYKNKGTHAQSGAIVFRFDDAVLDFDAAVPAPTPATGSLSWNFSDLQPFETREIMLALHVHSPMDIPAVNTDDVLTFHATVNSPSTDETPGDNTFVLQQIAVNSMDPNDKTCLEGKEIAPEMAGKYVHYLIRFENTGTFLAKNIVVSDVIDTDKFDLSSLVALDGSHNFTTKISGSKLEFLFREINLPFDDASNDGYLLFKIKIKPTLTSGDSFSNKAEIYFDYNFPILTNTATTTIAALAITDFKFSDYFKLYPNPANDVLNIQLKKEVKISSVSIYNTLGQLILINTNFSRSGSIDVSALKSGNYFIKVNSDQGTSNAKFVKK</sequence>
<evidence type="ECO:0000256" key="4">
    <source>
        <dbReference type="SAM" id="SignalP"/>
    </source>
</evidence>
<evidence type="ECO:0000313" key="8">
    <source>
        <dbReference type="Proteomes" id="UP000199580"/>
    </source>
</evidence>
<dbReference type="PROSITE" id="PS51450">
    <property type="entry name" value="LRR"/>
    <property type="match status" value="1"/>
</dbReference>
<dbReference type="InterPro" id="IPR052574">
    <property type="entry name" value="CDIRP"/>
</dbReference>
<dbReference type="InterPro" id="IPR032675">
    <property type="entry name" value="LRR_dom_sf"/>
</dbReference>
<dbReference type="InterPro" id="IPR003591">
    <property type="entry name" value="Leu-rich_rpt_typical-subtyp"/>
</dbReference>
<dbReference type="InterPro" id="IPR026444">
    <property type="entry name" value="Secre_tail"/>
</dbReference>
<dbReference type="AlphaFoldDB" id="A0A1G9D7H7"/>
<dbReference type="Pfam" id="PF18962">
    <property type="entry name" value="Por_Secre_tail"/>
    <property type="match status" value="1"/>
</dbReference>
<dbReference type="Pfam" id="PF24595">
    <property type="entry name" value="DUF7619"/>
    <property type="match status" value="1"/>
</dbReference>
<keyword evidence="1" id="KW-0433">Leucine-rich repeat</keyword>
<organism evidence="7 8">
    <name type="scientific">Flavobacterium noncentrifugens</name>
    <dbReference type="NCBI Taxonomy" id="1128970"/>
    <lineage>
        <taxon>Bacteria</taxon>
        <taxon>Pseudomonadati</taxon>
        <taxon>Bacteroidota</taxon>
        <taxon>Flavobacteriia</taxon>
        <taxon>Flavobacteriales</taxon>
        <taxon>Flavobacteriaceae</taxon>
        <taxon>Flavobacterium</taxon>
    </lineage>
</organism>
<feature type="domain" description="DUF7619" evidence="6">
    <location>
        <begin position="715"/>
        <end position="845"/>
    </location>
</feature>
<protein>
    <submittedName>
        <fullName evidence="7">Por secretion system C-terminal sorting domain-containing protein</fullName>
    </submittedName>
</protein>
<feature type="signal peptide" evidence="4">
    <location>
        <begin position="1"/>
        <end position="18"/>
    </location>
</feature>
<dbReference type="Gene3D" id="3.80.10.10">
    <property type="entry name" value="Ribonuclease Inhibitor"/>
    <property type="match status" value="2"/>
</dbReference>
<dbReference type="STRING" id="1128970.SAMN04487935_3733"/>
<evidence type="ECO:0000256" key="3">
    <source>
        <dbReference type="ARBA" id="ARBA00022737"/>
    </source>
</evidence>
<dbReference type="PANTHER" id="PTHR47566">
    <property type="match status" value="1"/>
</dbReference>
<dbReference type="Proteomes" id="UP000199580">
    <property type="component" value="Unassembled WGS sequence"/>
</dbReference>
<reference evidence="7 8" key="1">
    <citation type="submission" date="2016-10" db="EMBL/GenBank/DDBJ databases">
        <authorList>
            <person name="de Groot N.N."/>
        </authorList>
    </citation>
    <scope>NUCLEOTIDE SEQUENCE [LARGE SCALE GENOMIC DNA]</scope>
    <source>
        <strain evidence="7 8">CGMCC 1.10076</strain>
    </source>
</reference>
<name>A0A1G9D7H7_9FLAO</name>
<dbReference type="InterPro" id="IPR001611">
    <property type="entry name" value="Leu-rich_rpt"/>
</dbReference>
<dbReference type="PANTHER" id="PTHR47566:SF1">
    <property type="entry name" value="PROTEIN NUD1"/>
    <property type="match status" value="1"/>
</dbReference>
<keyword evidence="2 4" id="KW-0732">Signal</keyword>
<gene>
    <name evidence="7" type="ORF">SAMN04487935_3733</name>
</gene>
<keyword evidence="3" id="KW-0677">Repeat</keyword>
<feature type="domain" description="Secretion system C-terminal sorting" evidence="5">
    <location>
        <begin position="862"/>
        <end position="931"/>
    </location>
</feature>
<evidence type="ECO:0000259" key="5">
    <source>
        <dbReference type="Pfam" id="PF18962"/>
    </source>
</evidence>
<evidence type="ECO:0000256" key="1">
    <source>
        <dbReference type="ARBA" id="ARBA00022614"/>
    </source>
</evidence>
<proteinExistence type="predicted"/>
<keyword evidence="8" id="KW-1185">Reference proteome</keyword>